<accession>A0A9W9EDC9</accession>
<keyword evidence="3" id="KW-1185">Reference proteome</keyword>
<comment type="caution">
    <text evidence="2">The sequence shown here is derived from an EMBL/GenBank/DDBJ whole genome shotgun (WGS) entry which is preliminary data.</text>
</comment>
<proteinExistence type="predicted"/>
<protein>
    <submittedName>
        <fullName evidence="2">Uncharacterized protein</fullName>
    </submittedName>
</protein>
<dbReference type="EMBL" id="JAOPEN010000001">
    <property type="protein sequence ID" value="KAJ4864624.1"/>
    <property type="molecule type" value="Genomic_DNA"/>
</dbReference>
<feature type="region of interest" description="Disordered" evidence="1">
    <location>
        <begin position="66"/>
        <end position="94"/>
    </location>
</feature>
<feature type="compositionally biased region" description="Polar residues" evidence="1">
    <location>
        <begin position="20"/>
        <end position="33"/>
    </location>
</feature>
<feature type="region of interest" description="Disordered" evidence="1">
    <location>
        <begin position="1"/>
        <end position="45"/>
    </location>
</feature>
<name>A0A9W9EDC9_9HYPO</name>
<organism evidence="2 3">
    <name type="scientific">Trichoderma breve</name>
    <dbReference type="NCBI Taxonomy" id="2034170"/>
    <lineage>
        <taxon>Eukaryota</taxon>
        <taxon>Fungi</taxon>
        <taxon>Dikarya</taxon>
        <taxon>Ascomycota</taxon>
        <taxon>Pezizomycotina</taxon>
        <taxon>Sordariomycetes</taxon>
        <taxon>Hypocreomycetidae</taxon>
        <taxon>Hypocreales</taxon>
        <taxon>Hypocreaceae</taxon>
        <taxon>Trichoderma</taxon>
    </lineage>
</organism>
<evidence type="ECO:0000313" key="3">
    <source>
        <dbReference type="Proteomes" id="UP001140511"/>
    </source>
</evidence>
<evidence type="ECO:0000256" key="1">
    <source>
        <dbReference type="SAM" id="MobiDB-lite"/>
    </source>
</evidence>
<dbReference type="AlphaFoldDB" id="A0A9W9EDC9"/>
<dbReference type="GeneID" id="80863052"/>
<sequence length="111" mass="11371">MGLLPWVSSAPEPGAGSVQFLPQATLGNTTPTPQEGPGNGLWLGRQHFGPSTLGGWCAGSVLRELPAGTPDFASRQSAPSPSGRSGGGRALGPDRLDAAKVDMMHSSKHLQ</sequence>
<evidence type="ECO:0000313" key="2">
    <source>
        <dbReference type="EMBL" id="KAJ4864624.1"/>
    </source>
</evidence>
<gene>
    <name evidence="2" type="ORF">T069G_01154</name>
</gene>
<feature type="compositionally biased region" description="Low complexity" evidence="1">
    <location>
        <begin position="73"/>
        <end position="83"/>
    </location>
</feature>
<reference evidence="2" key="1">
    <citation type="submission" date="2022-09" db="EMBL/GenBank/DDBJ databases">
        <title>Chromosome-level assembly of Trichoderma breve T069, a fungus used in development of biopesticide product.</title>
        <authorList>
            <person name="Lin R."/>
            <person name="Liu T."/>
        </authorList>
    </citation>
    <scope>NUCLEOTIDE SEQUENCE</scope>
    <source>
        <strain evidence="2">T069</strain>
    </source>
</reference>
<dbReference type="Proteomes" id="UP001140511">
    <property type="component" value="Unassembled WGS sequence"/>
</dbReference>
<dbReference type="RefSeq" id="XP_056033680.1">
    <property type="nucleotide sequence ID" value="XM_056168364.1"/>
</dbReference>